<evidence type="ECO:0000313" key="1">
    <source>
        <dbReference type="EMBL" id="KAF2134905.1"/>
    </source>
</evidence>
<evidence type="ECO:0000313" key="2">
    <source>
        <dbReference type="Proteomes" id="UP000799771"/>
    </source>
</evidence>
<dbReference type="EMBL" id="ML977497">
    <property type="protein sequence ID" value="KAF2134905.1"/>
    <property type="molecule type" value="Genomic_DNA"/>
</dbReference>
<dbReference type="Proteomes" id="UP000799771">
    <property type="component" value="Unassembled WGS sequence"/>
</dbReference>
<gene>
    <name evidence="1" type="ORF">P153DRAFT_329762</name>
</gene>
<dbReference type="PANTHER" id="PTHR40788:SF2">
    <property type="entry name" value="CLR5 DOMAIN-CONTAINING PROTEIN"/>
    <property type="match status" value="1"/>
</dbReference>
<reference evidence="1" key="1">
    <citation type="journal article" date="2020" name="Stud. Mycol.">
        <title>101 Dothideomycetes genomes: a test case for predicting lifestyles and emergence of pathogens.</title>
        <authorList>
            <person name="Haridas S."/>
            <person name="Albert R."/>
            <person name="Binder M."/>
            <person name="Bloem J."/>
            <person name="Labutti K."/>
            <person name="Salamov A."/>
            <person name="Andreopoulos B."/>
            <person name="Baker S."/>
            <person name="Barry K."/>
            <person name="Bills G."/>
            <person name="Bluhm B."/>
            <person name="Cannon C."/>
            <person name="Castanera R."/>
            <person name="Culley D."/>
            <person name="Daum C."/>
            <person name="Ezra D."/>
            <person name="Gonzalez J."/>
            <person name="Henrissat B."/>
            <person name="Kuo A."/>
            <person name="Liang C."/>
            <person name="Lipzen A."/>
            <person name="Lutzoni F."/>
            <person name="Magnuson J."/>
            <person name="Mondo S."/>
            <person name="Nolan M."/>
            <person name="Ohm R."/>
            <person name="Pangilinan J."/>
            <person name="Park H.-J."/>
            <person name="Ramirez L."/>
            <person name="Alfaro M."/>
            <person name="Sun H."/>
            <person name="Tritt A."/>
            <person name="Yoshinaga Y."/>
            <person name="Zwiers L.-H."/>
            <person name="Turgeon B."/>
            <person name="Goodwin S."/>
            <person name="Spatafora J."/>
            <person name="Crous P."/>
            <person name="Grigoriev I."/>
        </authorList>
    </citation>
    <scope>NUCLEOTIDE SEQUENCE</scope>
    <source>
        <strain evidence="1">CBS 119687</strain>
    </source>
</reference>
<dbReference type="PANTHER" id="PTHR40788">
    <property type="entry name" value="CLR5 DOMAIN-CONTAINING PROTEIN-RELATED"/>
    <property type="match status" value="1"/>
</dbReference>
<dbReference type="AlphaFoldDB" id="A0A6A6AVB4"/>
<organism evidence="1 2">
    <name type="scientific">Dothidotthia symphoricarpi CBS 119687</name>
    <dbReference type="NCBI Taxonomy" id="1392245"/>
    <lineage>
        <taxon>Eukaryota</taxon>
        <taxon>Fungi</taxon>
        <taxon>Dikarya</taxon>
        <taxon>Ascomycota</taxon>
        <taxon>Pezizomycotina</taxon>
        <taxon>Dothideomycetes</taxon>
        <taxon>Pleosporomycetidae</taxon>
        <taxon>Pleosporales</taxon>
        <taxon>Dothidotthiaceae</taxon>
        <taxon>Dothidotthia</taxon>
    </lineage>
</organism>
<protein>
    <submittedName>
        <fullName evidence="1">Uncharacterized protein</fullName>
    </submittedName>
</protein>
<name>A0A6A6AVB4_9PLEO</name>
<proteinExistence type="predicted"/>
<keyword evidence="2" id="KW-1185">Reference proteome</keyword>
<dbReference type="GeneID" id="54405837"/>
<accession>A0A6A6AVB4</accession>
<dbReference type="OrthoDB" id="2922289at2759"/>
<dbReference type="RefSeq" id="XP_033529292.1">
    <property type="nucleotide sequence ID" value="XM_033665405.1"/>
</dbReference>
<sequence length="787" mass="90863">MILPSIKDIQTSLPLLLGRIADAWAILSDTVQRHEALIRKRWMKKTQAQRTSVLLEVDPKLPRTHRPDIDRFLLDSCPHRRDMLDFEKYVWPYLNIEDLVKPKSLLLLLNARGRHSPEVFAFSDFELAPLWKIRPKLLEARQSKFTMNFIGSSNVGEYGSLVEWSSPAAANESITNGHTVHLNHGVQILLIQEGLLKFLNRCCIAIVPELFKDIGGNRAYPPEPPSLSDNTDVYSTLEVIAREAPYRVPACLDFKKLRDLVSATKDLAEDHIWALREDPSYFADHVREYKEHRPETLPGDCCGQIAQSGQDRPLYNLVLKNVVTDAYIEYFAWNEIHCRISRLHAMYKQYQAAIDPHKELPAPMFELLVETRFFLTATILEFIHRMRGGWPASPAVRRYYARACNRQYAGPQEFIELRCSRKKTGDKELEDILQLFEWLWEPSVRETLEVHTLVESIERMLQNSPRAKSVTSYWVSSYLSQLSIAAECAHQLDIFQPWAKKVAWAVKQRKTQLLIDYATVFSCWNGILKTSFQGQTMVNLGRPGLKFEYPVHKRRTRTNVEHLRAAEAALDAFWAAADDKFLRKAGTTPHDVVCDILKARTLQRTPPWEEFETVQRTPKHSEAQEYVYVPLSETIHDPTKQITGTFDRLAVNINTKTKTHGLAHHGLNSIDEVLQTTTPNEDHQPTFHVDKRAYRVFRTLFHSPLSRDQPGEIPWVDFLHAMVSTGFAAQKLQGSAWQFTPKNLDIEHPIQFHEPHPSSKLPFTWARRFGRRLYRTYGWKGSMFQLA</sequence>